<dbReference type="Pfam" id="PF03352">
    <property type="entry name" value="Adenine_glyco"/>
    <property type="match status" value="1"/>
</dbReference>
<dbReference type="InterPro" id="IPR011257">
    <property type="entry name" value="DNA_glycosylase"/>
</dbReference>
<dbReference type="EC" id="3.2.2.20" evidence="8"/>
<evidence type="ECO:0000256" key="2">
    <source>
        <dbReference type="ARBA" id="ARBA00022763"/>
    </source>
</evidence>
<keyword evidence="1 9" id="KW-0479">Metal-binding</keyword>
<proteinExistence type="predicted"/>
<sequence length="194" mass="22305">MPATRCTWCGTDPLYIQYHDKEWGVPVWDDQVLFEFLVLEGAQAGLSWITVLRKRDAYRKLFSNFDAQTVAHYTDKRLEKLLLDPGIIRNRLKVFGARKNARAFLEVQAEKGSFANYIWDFVDGAPIQNRWQSMSEVPATSPISDALSKDMKRRGFTFVGSTIMYAHMQATGMVNDHTTDCFRHRECKSLATRS</sequence>
<feature type="binding site" evidence="9">
    <location>
        <position position="6"/>
    </location>
    <ligand>
        <name>Zn(2+)</name>
        <dbReference type="ChEBI" id="CHEBI:29105"/>
    </ligand>
</feature>
<keyword evidence="5" id="KW-0234">DNA repair</keyword>
<name>A0A4R5LUS5_9GAMM</name>
<dbReference type="AlphaFoldDB" id="A0A4R5LUS5"/>
<dbReference type="InterPro" id="IPR052891">
    <property type="entry name" value="DNA-3mA_glycosylase"/>
</dbReference>
<keyword evidence="11" id="KW-1185">Reference proteome</keyword>
<keyword evidence="2" id="KW-0227">DNA damage</keyword>
<comment type="function">
    <text evidence="7">Hydrolysis of the deoxyribose N-glycosidic bond to excise 3-methyladenine from the damaged DNA polymer formed by alkylation lesions.</text>
</comment>
<feature type="binding site" evidence="9">
    <location>
        <position position="177"/>
    </location>
    <ligand>
        <name>Zn(2+)</name>
        <dbReference type="ChEBI" id="CHEBI:29105"/>
    </ligand>
</feature>
<comment type="catalytic activity">
    <reaction evidence="6">
        <text>Hydrolysis of alkylated DNA, releasing 3-methyladenine.</text>
        <dbReference type="EC" id="3.2.2.20"/>
    </reaction>
</comment>
<dbReference type="NCBIfam" id="TIGR00624">
    <property type="entry name" value="tag"/>
    <property type="match status" value="1"/>
</dbReference>
<dbReference type="InterPro" id="IPR005019">
    <property type="entry name" value="Adenine_glyco"/>
</dbReference>
<evidence type="ECO:0000256" key="5">
    <source>
        <dbReference type="ARBA" id="ARBA00023204"/>
    </source>
</evidence>
<comment type="caution">
    <text evidence="10">The sequence shown here is derived from an EMBL/GenBank/DDBJ whole genome shotgun (WGS) entry which is preliminary data.</text>
</comment>
<keyword evidence="4 9" id="KW-0862">Zinc</keyword>
<gene>
    <name evidence="10" type="ORF">E2F43_02705</name>
</gene>
<dbReference type="EMBL" id="SMSE01000001">
    <property type="protein sequence ID" value="TDG15163.1"/>
    <property type="molecule type" value="Genomic_DNA"/>
</dbReference>
<dbReference type="GO" id="GO:0008725">
    <property type="term" value="F:DNA-3-methyladenine glycosylase activity"/>
    <property type="evidence" value="ECO:0007669"/>
    <property type="project" value="UniProtKB-EC"/>
</dbReference>
<evidence type="ECO:0000256" key="6">
    <source>
        <dbReference type="ARBA" id="ARBA00052558"/>
    </source>
</evidence>
<dbReference type="GO" id="GO:0046872">
    <property type="term" value="F:metal ion binding"/>
    <property type="evidence" value="ECO:0007669"/>
    <property type="project" value="UniProtKB-KW"/>
</dbReference>
<protein>
    <recommendedName>
        <fullName evidence="8">DNA-3-methyladenine glycosylase I</fullName>
        <ecNumber evidence="8">3.2.2.20</ecNumber>
    </recommendedName>
</protein>
<evidence type="ECO:0000256" key="3">
    <source>
        <dbReference type="ARBA" id="ARBA00022801"/>
    </source>
</evidence>
<evidence type="ECO:0000313" key="10">
    <source>
        <dbReference type="EMBL" id="TDG15163.1"/>
    </source>
</evidence>
<dbReference type="Gene3D" id="1.10.340.30">
    <property type="entry name" value="Hypothetical protein, domain 2"/>
    <property type="match status" value="1"/>
</dbReference>
<dbReference type="Proteomes" id="UP000295554">
    <property type="component" value="Unassembled WGS sequence"/>
</dbReference>
<evidence type="ECO:0000256" key="1">
    <source>
        <dbReference type="ARBA" id="ARBA00022723"/>
    </source>
</evidence>
<accession>A0A4R5LUS5</accession>
<evidence type="ECO:0000256" key="4">
    <source>
        <dbReference type="ARBA" id="ARBA00022833"/>
    </source>
</evidence>
<feature type="binding site" evidence="9">
    <location>
        <position position="181"/>
    </location>
    <ligand>
        <name>Zn(2+)</name>
        <dbReference type="ChEBI" id="CHEBI:29105"/>
    </ligand>
</feature>
<dbReference type="PANTHER" id="PTHR30037:SF4">
    <property type="entry name" value="DNA-3-METHYLADENINE GLYCOSYLASE I"/>
    <property type="match status" value="1"/>
</dbReference>
<dbReference type="OrthoDB" id="9807664at2"/>
<evidence type="ECO:0000256" key="7">
    <source>
        <dbReference type="ARBA" id="ARBA00057608"/>
    </source>
</evidence>
<dbReference type="InterPro" id="IPR004597">
    <property type="entry name" value="Tag"/>
</dbReference>
<dbReference type="FunFam" id="1.10.340.30:FF:000009">
    <property type="entry name" value="DNA-3-methyladenine glycosylase I"/>
    <property type="match status" value="1"/>
</dbReference>
<organism evidence="10 11">
    <name type="scientific">Seongchinamella unica</name>
    <dbReference type="NCBI Taxonomy" id="2547392"/>
    <lineage>
        <taxon>Bacteria</taxon>
        <taxon>Pseudomonadati</taxon>
        <taxon>Pseudomonadota</taxon>
        <taxon>Gammaproteobacteria</taxon>
        <taxon>Cellvibrionales</taxon>
        <taxon>Halieaceae</taxon>
        <taxon>Seongchinamella</taxon>
    </lineage>
</organism>
<evidence type="ECO:0000256" key="8">
    <source>
        <dbReference type="ARBA" id="ARBA00066766"/>
    </source>
</evidence>
<keyword evidence="3" id="KW-0378">Hydrolase</keyword>
<dbReference type="RefSeq" id="WP_133209325.1">
    <property type="nucleotide sequence ID" value="NZ_SMSE01000001.1"/>
</dbReference>
<dbReference type="SUPFAM" id="SSF48150">
    <property type="entry name" value="DNA-glycosylase"/>
    <property type="match status" value="1"/>
</dbReference>
<reference evidence="10 11" key="1">
    <citation type="submission" date="2019-03" db="EMBL/GenBank/DDBJ databases">
        <title>Seongchinamella monodicae gen. nov., sp. nov., a novel member of the Gammaproteobacteria isolated from a tidal mudflat of beach.</title>
        <authorList>
            <person name="Yang H.G."/>
            <person name="Kang J.W."/>
            <person name="Lee S.D."/>
        </authorList>
    </citation>
    <scope>NUCLEOTIDE SEQUENCE [LARGE SCALE GENOMIC DNA]</scope>
    <source>
        <strain evidence="10 11">GH4-78</strain>
    </source>
</reference>
<evidence type="ECO:0000256" key="9">
    <source>
        <dbReference type="PIRSR" id="PIRSR604597-1"/>
    </source>
</evidence>
<dbReference type="GO" id="GO:0006284">
    <property type="term" value="P:base-excision repair"/>
    <property type="evidence" value="ECO:0007669"/>
    <property type="project" value="InterPro"/>
</dbReference>
<evidence type="ECO:0000313" key="11">
    <source>
        <dbReference type="Proteomes" id="UP000295554"/>
    </source>
</evidence>
<dbReference type="PANTHER" id="PTHR30037">
    <property type="entry name" value="DNA-3-METHYLADENINE GLYCOSYLASE 1"/>
    <property type="match status" value="1"/>
</dbReference>
<feature type="binding site" evidence="9">
    <location>
        <position position="19"/>
    </location>
    <ligand>
        <name>Zn(2+)</name>
        <dbReference type="ChEBI" id="CHEBI:29105"/>
    </ligand>
</feature>